<evidence type="ECO:0000313" key="6">
    <source>
        <dbReference type="EMBL" id="SEJ50702.1"/>
    </source>
</evidence>
<keyword evidence="2 4" id="KW-0442">Lipid degradation</keyword>
<protein>
    <submittedName>
        <fullName evidence="6">NTE family protein</fullName>
    </submittedName>
</protein>
<feature type="active site" description="Proton acceptor" evidence="4">
    <location>
        <position position="151"/>
    </location>
</feature>
<name>A0A1H6ZLY3_9BACT</name>
<keyword evidence="3 4" id="KW-0443">Lipid metabolism</keyword>
<evidence type="ECO:0000256" key="1">
    <source>
        <dbReference type="ARBA" id="ARBA00022801"/>
    </source>
</evidence>
<feature type="short sequence motif" description="GXSXG" evidence="4">
    <location>
        <begin position="37"/>
        <end position="41"/>
    </location>
</feature>
<dbReference type="PROSITE" id="PS51635">
    <property type="entry name" value="PNPLA"/>
    <property type="match status" value="1"/>
</dbReference>
<dbReference type="OrthoDB" id="9770965at2"/>
<dbReference type="GO" id="GO:0016787">
    <property type="term" value="F:hydrolase activity"/>
    <property type="evidence" value="ECO:0007669"/>
    <property type="project" value="UniProtKB-UniRule"/>
</dbReference>
<sequence length="252" mass="28110">MRKIALVLSGGGARGISHIGAIKALEEFGVKPDIISGTSAGAFVGALIAYGYTSDEIFEMILKTRFSSYLRFGFSSLGLLKIDRVEEILKKYIPENSFESLKIPLIVTATDLHAGEEVTFRKGELGKVVLASCCLPGIFKPLHWQGRDLIDGAIFNNLPVAPVEKEADYIIGIHCNPLLFSKPSSHMHQITYRSIRMAMRQKAKASLDRCDLLIEAPELSTFNTFDFRKAQKLYDIGYKYTRELLAEKRIAF</sequence>
<evidence type="ECO:0000313" key="7">
    <source>
        <dbReference type="Proteomes" id="UP000199532"/>
    </source>
</evidence>
<evidence type="ECO:0000259" key="5">
    <source>
        <dbReference type="PROSITE" id="PS51635"/>
    </source>
</evidence>
<dbReference type="InterPro" id="IPR016035">
    <property type="entry name" value="Acyl_Trfase/lysoPLipase"/>
</dbReference>
<dbReference type="Pfam" id="PF01734">
    <property type="entry name" value="Patatin"/>
    <property type="match status" value="1"/>
</dbReference>
<evidence type="ECO:0000256" key="2">
    <source>
        <dbReference type="ARBA" id="ARBA00022963"/>
    </source>
</evidence>
<gene>
    <name evidence="6" type="ORF">SAMN04487995_5080</name>
</gene>
<dbReference type="GO" id="GO:0016042">
    <property type="term" value="P:lipid catabolic process"/>
    <property type="evidence" value="ECO:0007669"/>
    <property type="project" value="UniProtKB-UniRule"/>
</dbReference>
<feature type="short sequence motif" description="DGA/G" evidence="4">
    <location>
        <begin position="151"/>
        <end position="153"/>
    </location>
</feature>
<dbReference type="SUPFAM" id="SSF52151">
    <property type="entry name" value="FabD/lysophospholipase-like"/>
    <property type="match status" value="1"/>
</dbReference>
<dbReference type="STRING" id="408657.SAMN04487995_5080"/>
<feature type="active site" description="Nucleophile" evidence="4">
    <location>
        <position position="39"/>
    </location>
</feature>
<evidence type="ECO:0000256" key="3">
    <source>
        <dbReference type="ARBA" id="ARBA00023098"/>
    </source>
</evidence>
<feature type="domain" description="PNPLA" evidence="5">
    <location>
        <begin position="6"/>
        <end position="164"/>
    </location>
</feature>
<dbReference type="InterPro" id="IPR002641">
    <property type="entry name" value="PNPLA_dom"/>
</dbReference>
<dbReference type="CDD" id="cd07205">
    <property type="entry name" value="Pat_PNPLA6_PNPLA7_NTE1_like"/>
    <property type="match status" value="1"/>
</dbReference>
<reference evidence="6 7" key="1">
    <citation type="submission" date="2016-10" db="EMBL/GenBank/DDBJ databases">
        <authorList>
            <person name="de Groot N.N."/>
        </authorList>
    </citation>
    <scope>NUCLEOTIDE SEQUENCE [LARGE SCALE GENOMIC DNA]</scope>
    <source>
        <strain evidence="6 7">DSM 19938</strain>
    </source>
</reference>
<evidence type="ECO:0000256" key="4">
    <source>
        <dbReference type="PROSITE-ProRule" id="PRU01161"/>
    </source>
</evidence>
<keyword evidence="1 4" id="KW-0378">Hydrolase</keyword>
<dbReference type="Gene3D" id="3.40.1090.10">
    <property type="entry name" value="Cytosolic phospholipase A2 catalytic domain"/>
    <property type="match status" value="2"/>
</dbReference>
<dbReference type="PANTHER" id="PTHR14226:SF29">
    <property type="entry name" value="NEUROPATHY TARGET ESTERASE SWS"/>
    <property type="match status" value="1"/>
</dbReference>
<dbReference type="InterPro" id="IPR050301">
    <property type="entry name" value="NTE"/>
</dbReference>
<dbReference type="Proteomes" id="UP000199532">
    <property type="component" value="Unassembled WGS sequence"/>
</dbReference>
<dbReference type="RefSeq" id="WP_090339739.1">
    <property type="nucleotide sequence ID" value="NZ_FNXY01000008.1"/>
</dbReference>
<proteinExistence type="predicted"/>
<keyword evidence="7" id="KW-1185">Reference proteome</keyword>
<dbReference type="EMBL" id="FNXY01000008">
    <property type="protein sequence ID" value="SEJ50702.1"/>
    <property type="molecule type" value="Genomic_DNA"/>
</dbReference>
<feature type="short sequence motif" description="GXGXXG" evidence="4">
    <location>
        <begin position="10"/>
        <end position="15"/>
    </location>
</feature>
<accession>A0A1H6ZLY3</accession>
<organism evidence="6 7">
    <name type="scientific">Dyadobacter koreensis</name>
    <dbReference type="NCBI Taxonomy" id="408657"/>
    <lineage>
        <taxon>Bacteria</taxon>
        <taxon>Pseudomonadati</taxon>
        <taxon>Bacteroidota</taxon>
        <taxon>Cytophagia</taxon>
        <taxon>Cytophagales</taxon>
        <taxon>Spirosomataceae</taxon>
        <taxon>Dyadobacter</taxon>
    </lineage>
</organism>
<dbReference type="AlphaFoldDB" id="A0A1H6ZLY3"/>
<dbReference type="PANTHER" id="PTHR14226">
    <property type="entry name" value="NEUROPATHY TARGET ESTERASE/SWISS CHEESE D.MELANOGASTER"/>
    <property type="match status" value="1"/>
</dbReference>